<accession>A0A7Y9H4H6</accession>
<organism evidence="1 2">
    <name type="scientific">Nocardioides cavernae</name>
    <dbReference type="NCBI Taxonomy" id="1921566"/>
    <lineage>
        <taxon>Bacteria</taxon>
        <taxon>Bacillati</taxon>
        <taxon>Actinomycetota</taxon>
        <taxon>Actinomycetes</taxon>
        <taxon>Propionibacteriales</taxon>
        <taxon>Nocardioidaceae</taxon>
        <taxon>Nocardioides</taxon>
    </lineage>
</organism>
<reference evidence="1 2" key="1">
    <citation type="submission" date="2020-07" db="EMBL/GenBank/DDBJ databases">
        <authorList>
            <person name="Partida-Martinez L."/>
            <person name="Huntemann M."/>
            <person name="Clum A."/>
            <person name="Wang J."/>
            <person name="Palaniappan K."/>
            <person name="Ritter S."/>
            <person name="Chen I.-M."/>
            <person name="Stamatis D."/>
            <person name="Reddy T."/>
            <person name="O'Malley R."/>
            <person name="Daum C."/>
            <person name="Shapiro N."/>
            <person name="Ivanova N."/>
            <person name="Kyrpides N."/>
            <person name="Woyke T."/>
        </authorList>
    </citation>
    <scope>NUCLEOTIDE SEQUENCE [LARGE SCALE GENOMIC DNA]</scope>
    <source>
        <strain evidence="1 2">AT2.17</strain>
    </source>
</reference>
<dbReference type="RefSeq" id="WP_179620272.1">
    <property type="nucleotide sequence ID" value="NZ_JACCBW010000002.1"/>
</dbReference>
<reference evidence="1 2" key="2">
    <citation type="submission" date="2020-08" db="EMBL/GenBank/DDBJ databases">
        <title>The Agave Microbiome: Exploring the role of microbial communities in plant adaptations to desert environments.</title>
        <authorList>
            <person name="Partida-Martinez L.P."/>
        </authorList>
    </citation>
    <scope>NUCLEOTIDE SEQUENCE [LARGE SCALE GENOMIC DNA]</scope>
    <source>
        <strain evidence="1 2">AT2.17</strain>
    </source>
</reference>
<sequence>MTAELISSHRLSSGWAGRASQHRRHQVRSRTSGADGVDAMWSSVVDVLAALPGRAGAVLCTADGSSVATYGLTRGEQVRLPQEAVQLIMTHRVAERSATGVVTAEVVAGPRCTVVARIPSAARGDHLLLVTATDVSAPLLNAWTSQAAEDLRRLLLDATA</sequence>
<evidence type="ECO:0000313" key="2">
    <source>
        <dbReference type="Proteomes" id="UP000549911"/>
    </source>
</evidence>
<gene>
    <name evidence="1" type="ORF">F4692_002888</name>
</gene>
<dbReference type="Proteomes" id="UP000549911">
    <property type="component" value="Unassembled WGS sequence"/>
</dbReference>
<dbReference type="AlphaFoldDB" id="A0A7Y9H4H6"/>
<evidence type="ECO:0008006" key="3">
    <source>
        <dbReference type="Google" id="ProtNLM"/>
    </source>
</evidence>
<keyword evidence="2" id="KW-1185">Reference proteome</keyword>
<protein>
    <recommendedName>
        <fullName evidence="3">Roadblock/LAMTOR2 domain-containing protein</fullName>
    </recommendedName>
</protein>
<proteinExistence type="predicted"/>
<comment type="caution">
    <text evidence="1">The sequence shown here is derived from an EMBL/GenBank/DDBJ whole genome shotgun (WGS) entry which is preliminary data.</text>
</comment>
<evidence type="ECO:0000313" key="1">
    <source>
        <dbReference type="EMBL" id="NYE37755.1"/>
    </source>
</evidence>
<dbReference type="EMBL" id="JACCBW010000002">
    <property type="protein sequence ID" value="NYE37755.1"/>
    <property type="molecule type" value="Genomic_DNA"/>
</dbReference>
<name>A0A7Y9H4H6_9ACTN</name>